<dbReference type="InterPro" id="IPR012337">
    <property type="entry name" value="RNaseH-like_sf"/>
</dbReference>
<keyword evidence="3" id="KW-1185">Reference proteome</keyword>
<gene>
    <name evidence="2" type="ORF">AARAC_011814</name>
</gene>
<sequence length="174" mass="19985">MRRTPKFTIIIVSKRHHTRVYPTEVQTADKNENTPPCTIVDRSITDPHCFGFFLQPHSAIHGTARNAFYFVILDEVFSQRYRGKLPPKYRNVAEIVQDLTLNLSYLVERATKGVRVCCAARYADLVCDRARCYLSRFYEPSSETSSVVSGASTAQATNRDVLVHEKIRNMMFYI</sequence>
<dbReference type="PANTHER" id="PTHR22891">
    <property type="entry name" value="EUKARYOTIC TRANSLATION INITIATION FACTOR 2C"/>
    <property type="match status" value="1"/>
</dbReference>
<dbReference type="SUPFAM" id="SSF53098">
    <property type="entry name" value="Ribonuclease H-like"/>
    <property type="match status" value="1"/>
</dbReference>
<evidence type="ECO:0000259" key="1">
    <source>
        <dbReference type="PROSITE" id="PS50822"/>
    </source>
</evidence>
<evidence type="ECO:0000313" key="3">
    <source>
        <dbReference type="Proteomes" id="UP000231358"/>
    </source>
</evidence>
<protein>
    <submittedName>
        <fullName evidence="2">Protein PIWIL3</fullName>
    </submittedName>
</protein>
<dbReference type="AlphaFoldDB" id="A0A2G7G9Z1"/>
<dbReference type="STRING" id="656916.A0A2G7G9Z1"/>
<dbReference type="Gene3D" id="3.30.420.10">
    <property type="entry name" value="Ribonuclease H-like superfamily/Ribonuclease H"/>
    <property type="match status" value="1"/>
</dbReference>
<organism evidence="2 3">
    <name type="scientific">Aspergillus arachidicola</name>
    <dbReference type="NCBI Taxonomy" id="656916"/>
    <lineage>
        <taxon>Eukaryota</taxon>
        <taxon>Fungi</taxon>
        <taxon>Dikarya</taxon>
        <taxon>Ascomycota</taxon>
        <taxon>Pezizomycotina</taxon>
        <taxon>Eurotiomycetes</taxon>
        <taxon>Eurotiomycetidae</taxon>
        <taxon>Eurotiales</taxon>
        <taxon>Aspergillaceae</taxon>
        <taxon>Aspergillus</taxon>
        <taxon>Aspergillus subgen. Circumdati</taxon>
    </lineage>
</organism>
<dbReference type="PROSITE" id="PS50822">
    <property type="entry name" value="PIWI"/>
    <property type="match status" value="1"/>
</dbReference>
<dbReference type="Pfam" id="PF02171">
    <property type="entry name" value="Piwi"/>
    <property type="match status" value="1"/>
</dbReference>
<accession>A0A2G7G9Z1</accession>
<dbReference type="InterPro" id="IPR003165">
    <property type="entry name" value="Piwi"/>
</dbReference>
<comment type="caution">
    <text evidence="2">The sequence shown here is derived from an EMBL/GenBank/DDBJ whole genome shotgun (WGS) entry which is preliminary data.</text>
</comment>
<evidence type="ECO:0000313" key="2">
    <source>
        <dbReference type="EMBL" id="PIG89654.1"/>
    </source>
</evidence>
<reference evidence="2 3" key="1">
    <citation type="submission" date="2017-05" db="EMBL/GenBank/DDBJ databases">
        <title>Genome sequence for an aflatoxigenic pathogen of Argentinian peanut, Aspergillus arachidicola.</title>
        <authorList>
            <person name="Moore G."/>
            <person name="Beltz S.B."/>
            <person name="Mack B.M."/>
        </authorList>
    </citation>
    <scope>NUCLEOTIDE SEQUENCE [LARGE SCALE GENOMIC DNA]</scope>
    <source>
        <strain evidence="2 3">CBS 117610</strain>
    </source>
</reference>
<dbReference type="EMBL" id="NEXV01000048">
    <property type="protein sequence ID" value="PIG89654.1"/>
    <property type="molecule type" value="Genomic_DNA"/>
</dbReference>
<feature type="domain" description="Piwi" evidence="1">
    <location>
        <begin position="1"/>
        <end position="135"/>
    </location>
</feature>
<dbReference type="InterPro" id="IPR036397">
    <property type="entry name" value="RNaseH_sf"/>
</dbReference>
<dbReference type="GO" id="GO:0003676">
    <property type="term" value="F:nucleic acid binding"/>
    <property type="evidence" value="ECO:0007669"/>
    <property type="project" value="InterPro"/>
</dbReference>
<proteinExistence type="predicted"/>
<name>A0A2G7G9Z1_9EURO</name>
<dbReference type="Proteomes" id="UP000231358">
    <property type="component" value="Unassembled WGS sequence"/>
</dbReference>